<sequence length="191" mass="21556">MDVIQATREFIGTIHADDASGHDVAHITRVVRLVERLMEDEPVNRTVLLLSAYLHDVEDHKLGRPNGLVKQHLSSIDITEEQVELVMAVIDEVSFSKGKTPTSRESEILQDADRLDAMGAIGIARTFQFAGSRKTPLDLSEESAIQHFHDKLLKLASMMHTSKAKQLAMSRHAFMQQFLEQFHEEWDGVDI</sequence>
<dbReference type="Proteomes" id="UP001219957">
    <property type="component" value="Chromosome"/>
</dbReference>
<keyword evidence="3" id="KW-1185">Reference proteome</keyword>
<dbReference type="PANTHER" id="PTHR33594">
    <property type="entry name" value="SUPERFAMILY HYDROLASE, PUTATIVE (AFU_ORTHOLOGUE AFUA_1G03035)-RELATED"/>
    <property type="match status" value="1"/>
</dbReference>
<dbReference type="PANTHER" id="PTHR33594:SF1">
    <property type="entry name" value="HD_PDEASE DOMAIN-CONTAINING PROTEIN"/>
    <property type="match status" value="1"/>
</dbReference>
<protein>
    <submittedName>
        <fullName evidence="2">HD domain-containing protein</fullName>
    </submittedName>
</protein>
<organism evidence="2 3">
    <name type="scientific">Exiguobacterium profundum</name>
    <dbReference type="NCBI Taxonomy" id="307643"/>
    <lineage>
        <taxon>Bacteria</taxon>
        <taxon>Bacillati</taxon>
        <taxon>Bacillota</taxon>
        <taxon>Bacilli</taxon>
        <taxon>Bacillales</taxon>
        <taxon>Bacillales Family XII. Incertae Sedis</taxon>
        <taxon>Exiguobacterium</taxon>
    </lineage>
</organism>
<name>A0ABY8B3J8_9BACL</name>
<evidence type="ECO:0000313" key="2">
    <source>
        <dbReference type="EMBL" id="WED56481.1"/>
    </source>
</evidence>
<dbReference type="Gene3D" id="1.10.3210.50">
    <property type="match status" value="1"/>
</dbReference>
<accession>A0ABY8B3J8</accession>
<feature type="domain" description="HD/PDEase" evidence="1">
    <location>
        <begin position="19"/>
        <end position="127"/>
    </location>
</feature>
<dbReference type="EMBL" id="CP109617">
    <property type="protein sequence ID" value="WED56481.1"/>
    <property type="molecule type" value="Genomic_DNA"/>
</dbReference>
<dbReference type="InterPro" id="IPR006674">
    <property type="entry name" value="HD_domain"/>
</dbReference>
<evidence type="ECO:0000313" key="3">
    <source>
        <dbReference type="Proteomes" id="UP001219957"/>
    </source>
</evidence>
<reference evidence="2 3" key="1">
    <citation type="submission" date="2022-10" db="EMBL/GenBank/DDBJ databases">
        <title>Complete genome sequence of Exiguobacterium profundum TSS-3 isolated from an extremely saline-alkaline spring located in Ixtapa, Chiapas-Mexico.</title>
        <authorList>
            <person name="Rincon-Rosales R."/>
            <person name="Rogel M.A."/>
            <person name="Rincon-Molina C.I."/>
            <person name="Guerrero G."/>
            <person name="Manzano-Gomez L.A."/>
            <person name="Lopez-Lopez A."/>
            <person name="Rincon Molina F.A."/>
            <person name="Martinez-Romero E."/>
        </authorList>
    </citation>
    <scope>NUCLEOTIDE SEQUENCE [LARGE SCALE GENOMIC DNA]</scope>
    <source>
        <strain evidence="2 3">TSS-3</strain>
    </source>
</reference>
<dbReference type="RefSeq" id="WP_078147087.1">
    <property type="nucleotide sequence ID" value="NZ_CP109617.1"/>
</dbReference>
<dbReference type="InterPro" id="IPR003607">
    <property type="entry name" value="HD/PDEase_dom"/>
</dbReference>
<dbReference type="SUPFAM" id="SSF109604">
    <property type="entry name" value="HD-domain/PDEase-like"/>
    <property type="match status" value="1"/>
</dbReference>
<dbReference type="Pfam" id="PF01966">
    <property type="entry name" value="HD"/>
    <property type="match status" value="1"/>
</dbReference>
<proteinExistence type="predicted"/>
<evidence type="ECO:0000259" key="1">
    <source>
        <dbReference type="SMART" id="SM00471"/>
    </source>
</evidence>
<dbReference type="CDD" id="cd00077">
    <property type="entry name" value="HDc"/>
    <property type="match status" value="1"/>
</dbReference>
<dbReference type="SMART" id="SM00471">
    <property type="entry name" value="HDc"/>
    <property type="match status" value="1"/>
</dbReference>
<gene>
    <name evidence="2" type="ORF">OE059_06400</name>
</gene>